<dbReference type="AlphaFoldDB" id="A0A1F7L2A5"/>
<proteinExistence type="predicted"/>
<evidence type="ECO:0000313" key="3">
    <source>
        <dbReference type="Proteomes" id="UP000177050"/>
    </source>
</evidence>
<sequence>MYKKPTLDLGEEHGGIMLMMQIMKKIAIRLLDGKEVRREDLSKVVEFLVNFADKCHHGKEEDIFFPKLVKTTSNKKLVNMLVGEHKTGRDFIRGIVESFKKYKAGNPDAIHIAVNIEGYVQLLTEHIRKENTILFPIADKELPTKIQEKMAKEFERFEKNVIGAGKHEEFHGWLKELSQTYL</sequence>
<name>A0A1F7L2A5_9BACT</name>
<dbReference type="CDD" id="cd12108">
    <property type="entry name" value="Hr-like"/>
    <property type="match status" value="1"/>
</dbReference>
<feature type="domain" description="Hemerythrin-like" evidence="1">
    <location>
        <begin position="11"/>
        <end position="138"/>
    </location>
</feature>
<protein>
    <recommendedName>
        <fullName evidence="1">Hemerythrin-like domain-containing protein</fullName>
    </recommendedName>
</protein>
<dbReference type="InterPro" id="IPR012312">
    <property type="entry name" value="Hemerythrin-like"/>
</dbReference>
<evidence type="ECO:0000259" key="1">
    <source>
        <dbReference type="Pfam" id="PF01814"/>
    </source>
</evidence>
<accession>A0A1F7L2A5</accession>
<comment type="caution">
    <text evidence="2">The sequence shown here is derived from an EMBL/GenBank/DDBJ whole genome shotgun (WGS) entry which is preliminary data.</text>
</comment>
<evidence type="ECO:0000313" key="2">
    <source>
        <dbReference type="EMBL" id="OGK74164.1"/>
    </source>
</evidence>
<dbReference type="GO" id="GO:0005886">
    <property type="term" value="C:plasma membrane"/>
    <property type="evidence" value="ECO:0007669"/>
    <property type="project" value="TreeGrafter"/>
</dbReference>
<organism evidence="2 3">
    <name type="scientific">Candidatus Roizmanbacteria bacterium RIFOXYD1_FULL_38_12</name>
    <dbReference type="NCBI Taxonomy" id="1802093"/>
    <lineage>
        <taxon>Bacteria</taxon>
        <taxon>Candidatus Roizmaniibacteriota</taxon>
    </lineage>
</organism>
<dbReference type="Pfam" id="PF01814">
    <property type="entry name" value="Hemerythrin"/>
    <property type="match status" value="1"/>
</dbReference>
<dbReference type="Proteomes" id="UP000177050">
    <property type="component" value="Unassembled WGS sequence"/>
</dbReference>
<dbReference type="PANTHER" id="PTHR39966">
    <property type="entry name" value="BLL2471 PROTEIN-RELATED"/>
    <property type="match status" value="1"/>
</dbReference>
<reference evidence="2 3" key="1">
    <citation type="journal article" date="2016" name="Nat. Commun.">
        <title>Thousands of microbial genomes shed light on interconnected biogeochemical processes in an aquifer system.</title>
        <authorList>
            <person name="Anantharaman K."/>
            <person name="Brown C.T."/>
            <person name="Hug L.A."/>
            <person name="Sharon I."/>
            <person name="Castelle C.J."/>
            <person name="Probst A.J."/>
            <person name="Thomas B.C."/>
            <person name="Singh A."/>
            <person name="Wilkins M.J."/>
            <person name="Karaoz U."/>
            <person name="Brodie E.L."/>
            <person name="Williams K.H."/>
            <person name="Hubbard S.S."/>
            <person name="Banfield J.F."/>
        </authorList>
    </citation>
    <scope>NUCLEOTIDE SEQUENCE [LARGE SCALE GENOMIC DNA]</scope>
</reference>
<gene>
    <name evidence="2" type="ORF">A3K52_05345</name>
</gene>
<dbReference type="PANTHER" id="PTHR39966:SF1">
    <property type="entry name" value="HEMERYTHRIN-LIKE DOMAIN-CONTAINING PROTEIN"/>
    <property type="match status" value="1"/>
</dbReference>
<dbReference type="Gene3D" id="1.20.120.520">
    <property type="entry name" value="nmb1532 protein domain like"/>
    <property type="match status" value="1"/>
</dbReference>
<dbReference type="EMBL" id="MGBR01000001">
    <property type="protein sequence ID" value="OGK74164.1"/>
    <property type="molecule type" value="Genomic_DNA"/>
</dbReference>